<dbReference type="Proteomes" id="UP000307169">
    <property type="component" value="Unassembled WGS sequence"/>
</dbReference>
<dbReference type="AlphaFoldDB" id="A0A4T0NKJ7"/>
<evidence type="ECO:0000256" key="1">
    <source>
        <dbReference type="ARBA" id="ARBA00009884"/>
    </source>
</evidence>
<dbReference type="InterPro" id="IPR043127">
    <property type="entry name" value="Sec-1-like_dom3a"/>
</dbReference>
<dbReference type="Gene3D" id="3.40.50.1910">
    <property type="match status" value="2"/>
</dbReference>
<comment type="similarity">
    <text evidence="1">Belongs to the STXBP/unc-18/SEC1 family.</text>
</comment>
<protein>
    <submittedName>
        <fullName evidence="2">Sec1-like protein</fullName>
    </submittedName>
</protein>
<evidence type="ECO:0000313" key="2">
    <source>
        <dbReference type="EMBL" id="TIB97644.1"/>
    </source>
</evidence>
<dbReference type="InterPro" id="IPR001619">
    <property type="entry name" value="Sec1-like"/>
</dbReference>
<dbReference type="Gene3D" id="3.40.50.2060">
    <property type="match status" value="1"/>
</dbReference>
<gene>
    <name evidence="2" type="ORF">E3Q17_03301</name>
</gene>
<comment type="caution">
    <text evidence="2">The sequence shown here is derived from an EMBL/GenBank/DDBJ whole genome shotgun (WGS) entry which is preliminary data.</text>
</comment>
<dbReference type="InterPro" id="IPR043154">
    <property type="entry name" value="Sec-1-like_dom1"/>
</dbReference>
<sequence>MTFDSRKKSLLRSLTDVLDKVTGSKTLVLHPDLAGPLGLIAQVSTLKHHGVDKLFWLENGPLRSTTTNLVYFSRPTVESTKTITDQILQSNEEYHNYFIISVPRTTKLLEHQFSQAGLLDSVTFLEFPVGFLTIENDVLSLEYQNSYVDYFVNGNSTILYDSSSAILSLEKEFGAFPTIVGKGRAAEELIPLIRRRRLEEQSLHSDNKKEVENLNYSSNTFDALIVVDRSTDLITPMCMELTYNGLIDEYIGIKNAHIEVEAALLDGTPSTPSVSTSAANMTPKKKRKHLLSAVTDPVYEELRDINFSQIGVYLNRIAKTIDQRYKDRHSAKTVKEIKDFVGKLGGLKSEHQSLRLHTALSELLLDATKSDTFGTVLEVQQNLLAGFDFQSQLSAVEGLIYEEAPIHNVLRLLILGHICDGNIKTKTLDQLKKDVLQTYGYQYLTLLIILEEHILNNPYYFTQIRKNLRLFVEDVNEAIPTDVSYSYSGYAPLSLRMVQCAAQKTAVKSSQPDPKTQLKAHKVDAFNGFVDALKPIKGDVIVDDFEGPSNDNVVEEDVKKTLVFFVGGVTYSEIASLRLMSSQIKDREFVVATTDMLNSETFFKQLSKT</sequence>
<dbReference type="EMBL" id="SPRH01000045">
    <property type="protein sequence ID" value="TIB97644.1"/>
    <property type="molecule type" value="Genomic_DNA"/>
</dbReference>
<dbReference type="InterPro" id="IPR036045">
    <property type="entry name" value="Sec1-like_sf"/>
</dbReference>
<dbReference type="PANTHER" id="PTHR11679">
    <property type="entry name" value="VESICLE PROTEIN SORTING-ASSOCIATED"/>
    <property type="match status" value="1"/>
</dbReference>
<dbReference type="SUPFAM" id="SSF56815">
    <property type="entry name" value="Sec1/munc18-like (SM) proteins"/>
    <property type="match status" value="1"/>
</dbReference>
<dbReference type="InterPro" id="IPR027482">
    <property type="entry name" value="Sec1-like_dom2"/>
</dbReference>
<name>A0A4T0NKJ7_9BASI</name>
<dbReference type="Pfam" id="PF00995">
    <property type="entry name" value="Sec1"/>
    <property type="match status" value="1"/>
</dbReference>
<dbReference type="GO" id="GO:0016192">
    <property type="term" value="P:vesicle-mediated transport"/>
    <property type="evidence" value="ECO:0007669"/>
    <property type="project" value="InterPro"/>
</dbReference>
<dbReference type="PIRSF" id="PIRSF005715">
    <property type="entry name" value="VPS45_Sec1"/>
    <property type="match status" value="1"/>
</dbReference>
<organism evidence="2 3">
    <name type="scientific">Wallemia mellicola</name>
    <dbReference type="NCBI Taxonomy" id="1708541"/>
    <lineage>
        <taxon>Eukaryota</taxon>
        <taxon>Fungi</taxon>
        <taxon>Dikarya</taxon>
        <taxon>Basidiomycota</taxon>
        <taxon>Wallemiomycotina</taxon>
        <taxon>Wallemiomycetes</taxon>
        <taxon>Wallemiales</taxon>
        <taxon>Wallemiaceae</taxon>
        <taxon>Wallemia</taxon>
    </lineage>
</organism>
<reference evidence="2 3" key="1">
    <citation type="submission" date="2019-03" db="EMBL/GenBank/DDBJ databases">
        <title>Sequencing 25 genomes of Wallemia mellicola.</title>
        <authorList>
            <person name="Gostincar C."/>
        </authorList>
    </citation>
    <scope>NUCLEOTIDE SEQUENCE [LARGE SCALE GENOMIC DNA]</scope>
    <source>
        <strain evidence="2 3">EXF-1262</strain>
    </source>
</reference>
<evidence type="ECO:0000313" key="3">
    <source>
        <dbReference type="Proteomes" id="UP000307169"/>
    </source>
</evidence>
<dbReference type="Gene3D" id="3.90.830.10">
    <property type="entry name" value="Syntaxin Binding Protein 1, Chain A, domain 2"/>
    <property type="match status" value="1"/>
</dbReference>
<proteinExistence type="inferred from homology"/>
<accession>A0A4T0NKJ7</accession>